<feature type="domain" description="Toxin co-regulated pilus biosynthesis protein Q C-terminal" evidence="2">
    <location>
        <begin position="118"/>
        <end position="196"/>
    </location>
</feature>
<evidence type="ECO:0000256" key="1">
    <source>
        <dbReference type="SAM" id="SignalP"/>
    </source>
</evidence>
<accession>A0A1U9V3F3</accession>
<dbReference type="Gene3D" id="3.55.50.70">
    <property type="match status" value="1"/>
</dbReference>
<protein>
    <recommendedName>
        <fullName evidence="2">Toxin co-regulated pilus biosynthesis protein Q C-terminal domain-containing protein</fullName>
    </recommendedName>
</protein>
<dbReference type="Pfam" id="PF10671">
    <property type="entry name" value="TcpQ"/>
    <property type="match status" value="1"/>
</dbReference>
<keyword evidence="3" id="KW-0614">Plasmid</keyword>
<evidence type="ECO:0000313" key="4">
    <source>
        <dbReference type="Proteomes" id="UP000189627"/>
    </source>
</evidence>
<evidence type="ECO:0000259" key="2">
    <source>
        <dbReference type="Pfam" id="PF10671"/>
    </source>
</evidence>
<proteinExistence type="predicted"/>
<dbReference type="InterPro" id="IPR018927">
    <property type="entry name" value="Pilus_synth_Q_C"/>
</dbReference>
<reference evidence="4" key="1">
    <citation type="submission" date="2017-02" db="EMBL/GenBank/DDBJ databases">
        <title>Complete genome sequence of Cupriavidus necator strain NH9, a 3-chlorobenzoate degrader.</title>
        <authorList>
            <person name="Moriuchi R."/>
            <person name="Dohra H."/>
            <person name="Ogawa N."/>
        </authorList>
    </citation>
    <scope>NUCLEOTIDE SEQUENCE [LARGE SCALE GENOMIC DNA]</scope>
    <source>
        <strain evidence="4">NH9</strain>
        <plasmid evidence="4">penh92</plasmid>
    </source>
</reference>
<dbReference type="OrthoDB" id="8963661at2"/>
<dbReference type="RefSeq" id="WP_078201851.1">
    <property type="nucleotide sequence ID" value="NZ_CP017759.1"/>
</dbReference>
<feature type="chain" id="PRO_5013047144" description="Toxin co-regulated pilus biosynthesis protein Q C-terminal domain-containing protein" evidence="1">
    <location>
        <begin position="29"/>
        <end position="205"/>
    </location>
</feature>
<organism evidence="3 4">
    <name type="scientific">Cupriavidus necator</name>
    <name type="common">Alcaligenes eutrophus</name>
    <name type="synonym">Ralstonia eutropha</name>
    <dbReference type="NCBI Taxonomy" id="106590"/>
    <lineage>
        <taxon>Bacteria</taxon>
        <taxon>Pseudomonadati</taxon>
        <taxon>Pseudomonadota</taxon>
        <taxon>Betaproteobacteria</taxon>
        <taxon>Burkholderiales</taxon>
        <taxon>Burkholderiaceae</taxon>
        <taxon>Cupriavidus</taxon>
    </lineage>
</organism>
<feature type="signal peptide" evidence="1">
    <location>
        <begin position="1"/>
        <end position="28"/>
    </location>
</feature>
<evidence type="ECO:0000313" key="3">
    <source>
        <dbReference type="EMBL" id="AQV99474.1"/>
    </source>
</evidence>
<dbReference type="KEGG" id="cuh:BJN34_37000"/>
<dbReference type="EMBL" id="CP017759">
    <property type="protein sequence ID" value="AQV99474.1"/>
    <property type="molecule type" value="Genomic_DNA"/>
</dbReference>
<sequence length="205" mass="21111">MFLSLSPARLIRTLVAAGALSLCAVAHAAMPAVSASASPFGVEATGHFEPTAPLAGAGWQLLAANTKRAADKPAAVAAAPVSAAPATDIAAVSVPATPVITVAATSKATPAAPMAPTSWTVSPADGNFRQLIETWAPRAGWSAAPWELEKDVPIVGNDAIDGDFKSAVRRVLSSTEMTDYIIKPCFYSNNVVRVVKQTTKCDLSK</sequence>
<keyword evidence="1" id="KW-0732">Signal</keyword>
<dbReference type="AlphaFoldDB" id="A0A1U9V3F3"/>
<geneLocation type="plasmid" evidence="4">
    <name>penh92</name>
</geneLocation>
<name>A0A1U9V3F3_CUPNE</name>
<dbReference type="Proteomes" id="UP000189627">
    <property type="component" value="Plasmid pENH92"/>
</dbReference>
<gene>
    <name evidence="3" type="ORF">BJN34_37000</name>
</gene>